<evidence type="ECO:0000256" key="3">
    <source>
        <dbReference type="ARBA" id="ARBA00022448"/>
    </source>
</evidence>
<dbReference type="InterPro" id="IPR051906">
    <property type="entry name" value="TolC-like"/>
</dbReference>
<comment type="subcellular location">
    <subcellularLocation>
        <location evidence="1">Cell outer membrane</location>
    </subcellularLocation>
</comment>
<dbReference type="STRING" id="536979.SAMN04488055_4009"/>
<dbReference type="GO" id="GO:0009279">
    <property type="term" value="C:cell outer membrane"/>
    <property type="evidence" value="ECO:0007669"/>
    <property type="project" value="UniProtKB-SubCell"/>
</dbReference>
<dbReference type="GO" id="GO:0015288">
    <property type="term" value="F:porin activity"/>
    <property type="evidence" value="ECO:0007669"/>
    <property type="project" value="TreeGrafter"/>
</dbReference>
<name>A0A1N6JHS7_9BACT</name>
<proteinExistence type="inferred from homology"/>
<dbReference type="Pfam" id="PF02321">
    <property type="entry name" value="OEP"/>
    <property type="match status" value="2"/>
</dbReference>
<dbReference type="Proteomes" id="UP000185003">
    <property type="component" value="Unassembled WGS sequence"/>
</dbReference>
<evidence type="ECO:0000313" key="8">
    <source>
        <dbReference type="EMBL" id="SIO43586.1"/>
    </source>
</evidence>
<evidence type="ECO:0000313" key="9">
    <source>
        <dbReference type="Proteomes" id="UP000185003"/>
    </source>
</evidence>
<evidence type="ECO:0000256" key="1">
    <source>
        <dbReference type="ARBA" id="ARBA00004442"/>
    </source>
</evidence>
<keyword evidence="6" id="KW-0472">Membrane</keyword>
<dbReference type="PANTHER" id="PTHR30026">
    <property type="entry name" value="OUTER MEMBRANE PROTEIN TOLC"/>
    <property type="match status" value="1"/>
</dbReference>
<evidence type="ECO:0000256" key="6">
    <source>
        <dbReference type="ARBA" id="ARBA00023136"/>
    </source>
</evidence>
<comment type="similarity">
    <text evidence="2">Belongs to the outer membrane factor (OMF) (TC 1.B.17) family.</text>
</comment>
<dbReference type="GO" id="GO:1990281">
    <property type="term" value="C:efflux pump complex"/>
    <property type="evidence" value="ECO:0007669"/>
    <property type="project" value="TreeGrafter"/>
</dbReference>
<dbReference type="InterPro" id="IPR003423">
    <property type="entry name" value="OMP_efflux"/>
</dbReference>
<sequence length="517" mass="57659">MMFCLKFVWPCATPTKKLPFIKNWGMASYQLIYFCQAMNKKSLAIASILALLLFGNPRNVAAQDNWTYQRALDYALSHNLTVQQSVLQKRLAELTLKQNQMARLPTLNGGASGEYRFGRNISFESNTYVNTANFSSGVSLNTGVDLFGWFQKQNTVAASKYQVYASNFLLERARNDMGVNVANAFLQILLANEQVKISKSQVDLSMAQLENTKKLVAAGSVPESNQADLEAQLARDSSTLVAAQNTSIVNVLQMKALLNLDFAVPFVVELPENIERIPVLNLWETAPEMVYSAALATYPQYRADSMYVKAANKSLASARGAMYPNLSLSAGINTSYANTIKEGFGPITTGTQTIGYLKNDPTSLVETASFSQDRRTVPFGDQLSNNFGQNVGLTLGIPIFNGWRARGNVERAKIDVQDRQLTLDINRQKLRQDVYTAHANAVGAFQKYQAAITTERASQKAYDFATKRFNVGLMNTVEYITTQTNLFKAQIDKVSALYDYIFKIKLLEFYRDQRITL</sequence>
<keyword evidence="7" id="KW-0998">Cell outer membrane</keyword>
<dbReference type="PANTHER" id="PTHR30026:SF20">
    <property type="entry name" value="OUTER MEMBRANE PROTEIN TOLC"/>
    <property type="match status" value="1"/>
</dbReference>
<dbReference type="AlphaFoldDB" id="A0A1N6JHS7"/>
<organism evidence="8 9">
    <name type="scientific">Chitinophaga niabensis</name>
    <dbReference type="NCBI Taxonomy" id="536979"/>
    <lineage>
        <taxon>Bacteria</taxon>
        <taxon>Pseudomonadati</taxon>
        <taxon>Bacteroidota</taxon>
        <taxon>Chitinophagia</taxon>
        <taxon>Chitinophagales</taxon>
        <taxon>Chitinophagaceae</taxon>
        <taxon>Chitinophaga</taxon>
    </lineage>
</organism>
<gene>
    <name evidence="8" type="ORF">SAMN04488055_4009</name>
</gene>
<dbReference type="SUPFAM" id="SSF56954">
    <property type="entry name" value="Outer membrane efflux proteins (OEP)"/>
    <property type="match status" value="1"/>
</dbReference>
<evidence type="ECO:0000256" key="5">
    <source>
        <dbReference type="ARBA" id="ARBA00022692"/>
    </source>
</evidence>
<evidence type="ECO:0000256" key="2">
    <source>
        <dbReference type="ARBA" id="ARBA00007613"/>
    </source>
</evidence>
<dbReference type="Gene3D" id="1.20.1600.10">
    <property type="entry name" value="Outer membrane efflux proteins (OEP)"/>
    <property type="match status" value="1"/>
</dbReference>
<dbReference type="EMBL" id="FSRA01000002">
    <property type="protein sequence ID" value="SIO43586.1"/>
    <property type="molecule type" value="Genomic_DNA"/>
</dbReference>
<keyword evidence="9" id="KW-1185">Reference proteome</keyword>
<protein>
    <submittedName>
        <fullName evidence="8">Outer membrane protein</fullName>
    </submittedName>
</protein>
<keyword evidence="5" id="KW-0812">Transmembrane</keyword>
<evidence type="ECO:0000256" key="4">
    <source>
        <dbReference type="ARBA" id="ARBA00022452"/>
    </source>
</evidence>
<evidence type="ECO:0000256" key="7">
    <source>
        <dbReference type="ARBA" id="ARBA00023237"/>
    </source>
</evidence>
<keyword evidence="4" id="KW-1134">Transmembrane beta strand</keyword>
<accession>A0A1N6JHS7</accession>
<reference evidence="9" key="1">
    <citation type="submission" date="2016-11" db="EMBL/GenBank/DDBJ databases">
        <authorList>
            <person name="Varghese N."/>
            <person name="Submissions S."/>
        </authorList>
    </citation>
    <scope>NUCLEOTIDE SEQUENCE [LARGE SCALE GENOMIC DNA]</scope>
    <source>
        <strain evidence="9">DSM 24787</strain>
    </source>
</reference>
<keyword evidence="3" id="KW-0813">Transport</keyword>
<dbReference type="GO" id="GO:0015562">
    <property type="term" value="F:efflux transmembrane transporter activity"/>
    <property type="evidence" value="ECO:0007669"/>
    <property type="project" value="InterPro"/>
</dbReference>